<evidence type="ECO:0000313" key="2">
    <source>
        <dbReference type="Proteomes" id="UP001234178"/>
    </source>
</evidence>
<dbReference type="Proteomes" id="UP001234178">
    <property type="component" value="Unassembled WGS sequence"/>
</dbReference>
<organism evidence="1 2">
    <name type="scientific">Daphnia magna</name>
    <dbReference type="NCBI Taxonomy" id="35525"/>
    <lineage>
        <taxon>Eukaryota</taxon>
        <taxon>Metazoa</taxon>
        <taxon>Ecdysozoa</taxon>
        <taxon>Arthropoda</taxon>
        <taxon>Crustacea</taxon>
        <taxon>Branchiopoda</taxon>
        <taxon>Diplostraca</taxon>
        <taxon>Cladocera</taxon>
        <taxon>Anomopoda</taxon>
        <taxon>Daphniidae</taxon>
        <taxon>Daphnia</taxon>
    </lineage>
</organism>
<gene>
    <name evidence="1" type="ORF">OUZ56_005227</name>
</gene>
<protein>
    <submittedName>
        <fullName evidence="1">Uncharacterized protein</fullName>
    </submittedName>
</protein>
<reference evidence="1 2" key="1">
    <citation type="journal article" date="2023" name="Nucleic Acids Res.">
        <title>The hologenome of Daphnia magna reveals possible DNA methylation and microbiome-mediated evolution of the host genome.</title>
        <authorList>
            <person name="Chaturvedi A."/>
            <person name="Li X."/>
            <person name="Dhandapani V."/>
            <person name="Marshall H."/>
            <person name="Kissane S."/>
            <person name="Cuenca-Cambronero M."/>
            <person name="Asole G."/>
            <person name="Calvet F."/>
            <person name="Ruiz-Romero M."/>
            <person name="Marangio P."/>
            <person name="Guigo R."/>
            <person name="Rago D."/>
            <person name="Mirbahai L."/>
            <person name="Eastwood N."/>
            <person name="Colbourne J.K."/>
            <person name="Zhou J."/>
            <person name="Mallon E."/>
            <person name="Orsini L."/>
        </authorList>
    </citation>
    <scope>NUCLEOTIDE SEQUENCE [LARGE SCALE GENOMIC DNA]</scope>
    <source>
        <strain evidence="1">LRV0_1</strain>
    </source>
</reference>
<dbReference type="EMBL" id="JAOYFB010000001">
    <property type="protein sequence ID" value="KAK4003465.1"/>
    <property type="molecule type" value="Genomic_DNA"/>
</dbReference>
<accession>A0ABQ9YS75</accession>
<comment type="caution">
    <text evidence="1">The sequence shown here is derived from an EMBL/GenBank/DDBJ whole genome shotgun (WGS) entry which is preliminary data.</text>
</comment>
<evidence type="ECO:0000313" key="1">
    <source>
        <dbReference type="EMBL" id="KAK4003465.1"/>
    </source>
</evidence>
<name>A0ABQ9YS75_9CRUS</name>
<keyword evidence="2" id="KW-1185">Reference proteome</keyword>
<proteinExistence type="predicted"/>
<sequence>MERLLPIVCELHCLILFPNVERKVVLSLVGRPGPCEPKCIYNGKSTMLVCVPHKRLRDHREKYATFNETESLPTPPHPALLLKQPFCTKDENWLTSL</sequence>